<keyword evidence="2" id="KW-1185">Reference proteome</keyword>
<name>A0AAF0DFW4_9EURO</name>
<evidence type="ECO:0000313" key="1">
    <source>
        <dbReference type="EMBL" id="WEW57050.1"/>
    </source>
</evidence>
<dbReference type="EMBL" id="CP120628">
    <property type="protein sequence ID" value="WEW57050.1"/>
    <property type="molecule type" value="Genomic_DNA"/>
</dbReference>
<dbReference type="Proteomes" id="UP001219355">
    <property type="component" value="Chromosome 2"/>
</dbReference>
<evidence type="ECO:0000313" key="2">
    <source>
        <dbReference type="Proteomes" id="UP001219355"/>
    </source>
</evidence>
<proteinExistence type="predicted"/>
<organism evidence="1 2">
    <name type="scientific">Emydomyces testavorans</name>
    <dbReference type="NCBI Taxonomy" id="2070801"/>
    <lineage>
        <taxon>Eukaryota</taxon>
        <taxon>Fungi</taxon>
        <taxon>Dikarya</taxon>
        <taxon>Ascomycota</taxon>
        <taxon>Pezizomycotina</taxon>
        <taxon>Eurotiomycetes</taxon>
        <taxon>Eurotiomycetidae</taxon>
        <taxon>Onygenales</taxon>
        <taxon>Nannizziopsiaceae</taxon>
        <taxon>Emydomyces</taxon>
    </lineage>
</organism>
<dbReference type="Gene3D" id="3.30.160.60">
    <property type="entry name" value="Classic Zinc Finger"/>
    <property type="match status" value="1"/>
</dbReference>
<sequence length="212" mass="23611">MAQRGEGVASNTSTYDMSVPRTVPSLAGMSASTQLSHSINTDLASEVGVHHILHEDENENLIAPTVERPFVSHCLFRIIGCRKTFDDAEEWKTHVTSHFKLQPVPLSVACQICKKTFQDAAEGEAWSQMLNHIATQHILQGETLVGTNPNYELMHYLYCKGIVTHVELSFLQFEDPDLETGAEHEGGAGSANEPYFVSVSSRRERRMKGRQI</sequence>
<accession>A0AAF0DFW4</accession>
<dbReference type="AlphaFoldDB" id="A0AAF0DFW4"/>
<reference evidence="1" key="1">
    <citation type="submission" date="2023-03" db="EMBL/GenBank/DDBJ databases">
        <title>Emydomyces testavorans Genome Sequence.</title>
        <authorList>
            <person name="Hoyer L."/>
        </authorList>
    </citation>
    <scope>NUCLEOTIDE SEQUENCE</scope>
    <source>
        <strain evidence="1">16-2883</strain>
    </source>
</reference>
<protein>
    <submittedName>
        <fullName evidence="1">Uncharacterized protein</fullName>
    </submittedName>
</protein>
<gene>
    <name evidence="1" type="ORF">PRK78_002509</name>
</gene>